<keyword evidence="3" id="KW-1185">Reference proteome</keyword>
<accession>A0A9X2X7F9</accession>
<dbReference type="PANTHER" id="PTHR42928">
    <property type="entry name" value="TRICARBOXYLATE-BINDING PROTEIN"/>
    <property type="match status" value="1"/>
</dbReference>
<dbReference type="Gene3D" id="3.40.190.10">
    <property type="entry name" value="Periplasmic binding protein-like II"/>
    <property type="match status" value="1"/>
</dbReference>
<dbReference type="CDD" id="cd07012">
    <property type="entry name" value="PBP2_Bug_TTT"/>
    <property type="match status" value="1"/>
</dbReference>
<name>A0A9X2X7F9_9HYPH</name>
<proteinExistence type="inferred from homology"/>
<comment type="similarity">
    <text evidence="1">Belongs to the UPF0065 (bug) family.</text>
</comment>
<organism evidence="2 3">
    <name type="scientific">Chelativorans petroleitrophicus</name>
    <dbReference type="NCBI Taxonomy" id="2975484"/>
    <lineage>
        <taxon>Bacteria</taxon>
        <taxon>Pseudomonadati</taxon>
        <taxon>Pseudomonadota</taxon>
        <taxon>Alphaproteobacteria</taxon>
        <taxon>Hyphomicrobiales</taxon>
        <taxon>Phyllobacteriaceae</taxon>
        <taxon>Chelativorans</taxon>
    </lineage>
</organism>
<evidence type="ECO:0000313" key="3">
    <source>
        <dbReference type="Proteomes" id="UP001149009"/>
    </source>
</evidence>
<dbReference type="InterPro" id="IPR042100">
    <property type="entry name" value="Bug_dom1"/>
</dbReference>
<dbReference type="Gene3D" id="3.40.190.150">
    <property type="entry name" value="Bordetella uptake gene, domain 1"/>
    <property type="match status" value="1"/>
</dbReference>
<sequence length="327" mass="35160">MSRGGTFRGVLLWSAATVLTLDMQDARAATCPDGFPSKPVNFYVGYAAGGGTDAIARMLAKAIEEQHGWTVVVENRPGAASAVMARSLLNAEPDGYSIGLGSSDTMVYNPTADDLGFHYSEFHFLGSAMDSWNSFAALSSMPFDDIAGLVEYTREKGMATVAVAGFNQTLVVQQLAEQYDINLVPVPVEGSSESMMLTLGGHVDATIQGVAHLGELRSGNMKLIASVTEHRLPYAPDIPTLEEQGATALPIQSVTVLIAPRELDPEVRTCLEEVIDEAVNSESYAELMVQFNNRALNRGPEGVLELIEQRDKQIRAIFEGGNQSKSN</sequence>
<dbReference type="InterPro" id="IPR005064">
    <property type="entry name" value="BUG"/>
</dbReference>
<evidence type="ECO:0000313" key="2">
    <source>
        <dbReference type="EMBL" id="MCT8989055.1"/>
    </source>
</evidence>
<dbReference type="AlphaFoldDB" id="A0A9X2X7F9"/>
<reference evidence="2" key="1">
    <citation type="submission" date="2022-08" db="EMBL/GenBank/DDBJ databases">
        <title>Chelativorans sichuanense sp. nov., a paraffin oil-degrading bacterium isolated from a mixture of oil-based drill cuttings and paddy soil.</title>
        <authorList>
            <person name="Yu J."/>
            <person name="Liu H."/>
            <person name="Chen Q."/>
        </authorList>
    </citation>
    <scope>NUCLEOTIDE SEQUENCE</scope>
    <source>
        <strain evidence="2">SCAU 2101</strain>
    </source>
</reference>
<dbReference type="RefSeq" id="WP_261513736.1">
    <property type="nucleotide sequence ID" value="NZ_JAODNV010000004.1"/>
</dbReference>
<dbReference type="SUPFAM" id="SSF53850">
    <property type="entry name" value="Periplasmic binding protein-like II"/>
    <property type="match status" value="1"/>
</dbReference>
<dbReference type="Proteomes" id="UP001149009">
    <property type="component" value="Unassembled WGS sequence"/>
</dbReference>
<dbReference type="PANTHER" id="PTHR42928:SF5">
    <property type="entry name" value="BLR1237 PROTEIN"/>
    <property type="match status" value="1"/>
</dbReference>
<gene>
    <name evidence="2" type="ORF">NYR54_01925</name>
</gene>
<dbReference type="Pfam" id="PF03401">
    <property type="entry name" value="TctC"/>
    <property type="match status" value="1"/>
</dbReference>
<dbReference type="PIRSF" id="PIRSF017082">
    <property type="entry name" value="YflP"/>
    <property type="match status" value="1"/>
</dbReference>
<dbReference type="EMBL" id="JAODNV010000004">
    <property type="protein sequence ID" value="MCT8989055.1"/>
    <property type="molecule type" value="Genomic_DNA"/>
</dbReference>
<protein>
    <submittedName>
        <fullName evidence="2">Tripartite tricarboxylate transporter substrate binding protein</fullName>
    </submittedName>
</protein>
<comment type="caution">
    <text evidence="2">The sequence shown here is derived from an EMBL/GenBank/DDBJ whole genome shotgun (WGS) entry which is preliminary data.</text>
</comment>
<evidence type="ECO:0000256" key="1">
    <source>
        <dbReference type="ARBA" id="ARBA00006987"/>
    </source>
</evidence>